<dbReference type="Gene3D" id="2.60.40.1880">
    <property type="entry name" value="Invasion associated locus B (IalB) protein"/>
    <property type="match status" value="1"/>
</dbReference>
<dbReference type="Proteomes" id="UP000578000">
    <property type="component" value="Unassembled WGS sequence"/>
</dbReference>
<comment type="caution">
    <text evidence="2">The sequence shown here is derived from an EMBL/GenBank/DDBJ whole genome shotgun (WGS) entry which is preliminary data.</text>
</comment>
<feature type="signal peptide" evidence="1">
    <location>
        <begin position="1"/>
        <end position="42"/>
    </location>
</feature>
<proteinExistence type="predicted"/>
<evidence type="ECO:0000256" key="1">
    <source>
        <dbReference type="SAM" id="SignalP"/>
    </source>
</evidence>
<dbReference type="InterPro" id="IPR010642">
    <property type="entry name" value="Invasion_prot_B"/>
</dbReference>
<reference evidence="2 3" key="1">
    <citation type="submission" date="2020-08" db="EMBL/GenBank/DDBJ databases">
        <title>Genomic Encyclopedia of Type Strains, Phase IV (KMG-IV): sequencing the most valuable type-strain genomes for metagenomic binning, comparative biology and taxonomic classification.</title>
        <authorList>
            <person name="Goeker M."/>
        </authorList>
    </citation>
    <scope>NUCLEOTIDE SEQUENCE [LARGE SCALE GENOMIC DNA]</scope>
    <source>
        <strain evidence="2 3">DSM 4491</strain>
    </source>
</reference>
<evidence type="ECO:0000313" key="3">
    <source>
        <dbReference type="Proteomes" id="UP000578000"/>
    </source>
</evidence>
<evidence type="ECO:0000313" key="2">
    <source>
        <dbReference type="EMBL" id="MBB6458375.1"/>
    </source>
</evidence>
<accession>A0A841QJ76</accession>
<dbReference type="Pfam" id="PF06776">
    <property type="entry name" value="IalB"/>
    <property type="match status" value="1"/>
</dbReference>
<keyword evidence="3" id="KW-1185">Reference proteome</keyword>
<name>A0A841QJ76_9PROT</name>
<feature type="chain" id="PRO_5032736673" evidence="1">
    <location>
        <begin position="43"/>
        <end position="197"/>
    </location>
</feature>
<dbReference type="RefSeq" id="WP_198911929.1">
    <property type="nucleotide sequence ID" value="NZ_BAABDB010000031.1"/>
</dbReference>
<dbReference type="AlphaFoldDB" id="A0A841QJ76"/>
<dbReference type="EMBL" id="JACHIE010000018">
    <property type="protein sequence ID" value="MBB6458375.1"/>
    <property type="molecule type" value="Genomic_DNA"/>
</dbReference>
<dbReference type="InterPro" id="IPR038696">
    <property type="entry name" value="IalB_sf"/>
</dbReference>
<protein>
    <submittedName>
        <fullName evidence="2">Invasion protein IalB</fullName>
    </submittedName>
</protein>
<sequence length="197" mass="21249">MTIFARILTHTADFLRHSGWTGMFLRNAPVFALCLVAHSAWAAPVSQSAEAPSSLSETYQDWQVSCVQPSGQNARHCNVSQQQMDNKSRQRVLAIELSPVGDKASGVLLMPFGLALEKGVQIKADNTNLDMSLQYRTCLPQGCIAPVVFDAGTLIALRKVPSLKIIAHAADGSQNPIFSVSLKGFGVALDRASSLIR</sequence>
<keyword evidence="1" id="KW-0732">Signal</keyword>
<organism evidence="2 3">
    <name type="scientific">Acetobacter lovaniensis</name>
    <dbReference type="NCBI Taxonomy" id="104100"/>
    <lineage>
        <taxon>Bacteria</taxon>
        <taxon>Pseudomonadati</taxon>
        <taxon>Pseudomonadota</taxon>
        <taxon>Alphaproteobacteria</taxon>
        <taxon>Acetobacterales</taxon>
        <taxon>Acetobacteraceae</taxon>
        <taxon>Acetobacter</taxon>
    </lineage>
</organism>
<gene>
    <name evidence="2" type="ORF">HNR55_002982</name>
</gene>